<feature type="region of interest" description="Disordered" evidence="1">
    <location>
        <begin position="50"/>
        <end position="134"/>
    </location>
</feature>
<dbReference type="AlphaFoldDB" id="A0A372G2J7"/>
<dbReference type="RefSeq" id="WP_117227548.1">
    <property type="nucleotide sequence ID" value="NZ_CP061725.1"/>
</dbReference>
<dbReference type="Pfam" id="PF13529">
    <property type="entry name" value="Peptidase_C39_2"/>
    <property type="match status" value="1"/>
</dbReference>
<sequence>MEDSVKQTVTRQLRRLATERPYQVAAASAAALALATGAGAVLVGTEDAPATAHTTTAVAESRGDTAVSRADTRVEPPPSTLPSSAVPSSAVPSSAVPSSAVPSSAVPSPSPSPKATSAAPSPVVTSKKAAPKPPARKVLDYDFQAQITGYYCGPAAVRNALSAAGVNRDQDSLAAQLGTTYAGTNSALDTTRVLNATLKGAPYSTTMLRGGSATPAQMDQLQADVVKAITGGRGVVVNVAGSATDTGGRWHSFPGGHYVAVVGYEDDGRLVKIADSANASYYSYWMTTIDLAHWAATRGYSS</sequence>
<evidence type="ECO:0000259" key="2">
    <source>
        <dbReference type="Pfam" id="PF13529"/>
    </source>
</evidence>
<accession>A0A372G2J7</accession>
<organism evidence="3 4">
    <name type="scientific">Micromonospora craniellae</name>
    <dbReference type="NCBI Taxonomy" id="2294034"/>
    <lineage>
        <taxon>Bacteria</taxon>
        <taxon>Bacillati</taxon>
        <taxon>Actinomycetota</taxon>
        <taxon>Actinomycetes</taxon>
        <taxon>Micromonosporales</taxon>
        <taxon>Micromonosporaceae</taxon>
        <taxon>Micromonospora</taxon>
    </lineage>
</organism>
<reference evidence="3 4" key="1">
    <citation type="submission" date="2018-08" db="EMBL/GenBank/DDBJ databases">
        <title>Verrucosispora craniellae sp. nov., isolated from a marine sponge in the South China Sea.</title>
        <authorList>
            <person name="Li L."/>
            <person name="Lin H.W."/>
        </authorList>
    </citation>
    <scope>NUCLEOTIDE SEQUENCE [LARGE SCALE GENOMIC DNA]</scope>
    <source>
        <strain evidence="3 4">LHW63014</strain>
    </source>
</reference>
<dbReference type="Gene3D" id="3.90.70.30">
    <property type="entry name" value="Phytochelatin synthase, N-terminal domain"/>
    <property type="match status" value="1"/>
</dbReference>
<gene>
    <name evidence="3" type="ORF">D0Q02_09190</name>
</gene>
<dbReference type="InterPro" id="IPR039564">
    <property type="entry name" value="Peptidase_C39-like"/>
</dbReference>
<dbReference type="EMBL" id="QVFU01000006">
    <property type="protein sequence ID" value="RFS46940.1"/>
    <property type="molecule type" value="Genomic_DNA"/>
</dbReference>
<evidence type="ECO:0000256" key="1">
    <source>
        <dbReference type="SAM" id="MobiDB-lite"/>
    </source>
</evidence>
<dbReference type="SUPFAM" id="SSF54001">
    <property type="entry name" value="Cysteine proteinases"/>
    <property type="match status" value="1"/>
</dbReference>
<keyword evidence="4" id="KW-1185">Reference proteome</keyword>
<name>A0A372G2J7_9ACTN</name>
<evidence type="ECO:0000313" key="3">
    <source>
        <dbReference type="EMBL" id="RFS46940.1"/>
    </source>
</evidence>
<protein>
    <recommendedName>
        <fullName evidence="2">Peptidase C39-like domain-containing protein</fullName>
    </recommendedName>
</protein>
<comment type="caution">
    <text evidence="3">The sequence shown here is derived from an EMBL/GenBank/DDBJ whole genome shotgun (WGS) entry which is preliminary data.</text>
</comment>
<dbReference type="Proteomes" id="UP000262621">
    <property type="component" value="Unassembled WGS sequence"/>
</dbReference>
<feature type="compositionally biased region" description="Low complexity" evidence="1">
    <location>
        <begin position="50"/>
        <end position="59"/>
    </location>
</feature>
<proteinExistence type="predicted"/>
<dbReference type="InterPro" id="IPR038765">
    <property type="entry name" value="Papain-like_cys_pep_sf"/>
</dbReference>
<dbReference type="InterPro" id="IPR038156">
    <property type="entry name" value="PCS_N_sf"/>
</dbReference>
<dbReference type="OrthoDB" id="1655016at2"/>
<feature type="compositionally biased region" description="Low complexity" evidence="1">
    <location>
        <begin position="81"/>
        <end position="128"/>
    </location>
</feature>
<evidence type="ECO:0000313" key="4">
    <source>
        <dbReference type="Proteomes" id="UP000262621"/>
    </source>
</evidence>
<feature type="domain" description="Peptidase C39-like" evidence="2">
    <location>
        <begin position="140"/>
        <end position="277"/>
    </location>
</feature>